<sequence>MEWYLPREAESGFYAFLVTRRDEQIQITPHHFSAEDREHLDQALQDYRSDYGQRSWNQQLPQHLETLSAALQLPRLLGELSQIQQLILIPHRELRLIPLHALPVPSSPLSGSGRGAGGEGKPLQDGFPVQYAPSCQILNNLQQRPPSTGKPSPFSPFKTRRKTWTMRSGGWNSYCANSAPIKSCVATKLSWRI</sequence>
<feature type="compositionally biased region" description="Polar residues" evidence="1">
    <location>
        <begin position="140"/>
        <end position="150"/>
    </location>
</feature>
<evidence type="ECO:0000259" key="2">
    <source>
        <dbReference type="Pfam" id="PF12770"/>
    </source>
</evidence>
<keyword evidence="4" id="KW-1185">Reference proteome</keyword>
<accession>A0A5M3T9F1</accession>
<dbReference type="InterPro" id="IPR024983">
    <property type="entry name" value="CHAT_dom"/>
</dbReference>
<name>A0A5M3T9F1_LIMPL</name>
<feature type="domain" description="CHAT" evidence="2">
    <location>
        <begin position="64"/>
        <end position="151"/>
    </location>
</feature>
<proteinExistence type="predicted"/>
<comment type="caution">
    <text evidence="3">The sequence shown here is derived from an EMBL/GenBank/DDBJ whole genome shotgun (WGS) entry which is preliminary data.</text>
</comment>
<dbReference type="EMBL" id="BIMW01000180">
    <property type="protein sequence ID" value="GCE96333.1"/>
    <property type="molecule type" value="Genomic_DNA"/>
</dbReference>
<reference evidence="3 4" key="1">
    <citation type="journal article" date="2019" name="J Genomics">
        <title>The Draft Genome of a Hydrogen-producing Cyanobacterium, Arthrospira platensis NIES-46.</title>
        <authorList>
            <person name="Suzuki S."/>
            <person name="Yamaguchi H."/>
            <person name="Kawachi M."/>
        </authorList>
    </citation>
    <scope>NUCLEOTIDE SEQUENCE [LARGE SCALE GENOMIC DNA]</scope>
    <source>
        <strain evidence="3 4">NIES-46</strain>
    </source>
</reference>
<evidence type="ECO:0000313" key="4">
    <source>
        <dbReference type="Proteomes" id="UP000326169"/>
    </source>
</evidence>
<gene>
    <name evidence="3" type="ORF">NIES46_44020</name>
</gene>
<dbReference type="Proteomes" id="UP000326169">
    <property type="component" value="Unassembled WGS sequence"/>
</dbReference>
<dbReference type="Pfam" id="PF12770">
    <property type="entry name" value="CHAT"/>
    <property type="match status" value="1"/>
</dbReference>
<protein>
    <recommendedName>
        <fullName evidence="2">CHAT domain-containing protein</fullName>
    </recommendedName>
</protein>
<evidence type="ECO:0000256" key="1">
    <source>
        <dbReference type="SAM" id="MobiDB-lite"/>
    </source>
</evidence>
<evidence type="ECO:0000313" key="3">
    <source>
        <dbReference type="EMBL" id="GCE96333.1"/>
    </source>
</evidence>
<feature type="region of interest" description="Disordered" evidence="1">
    <location>
        <begin position="140"/>
        <end position="160"/>
    </location>
</feature>
<organism evidence="3 4">
    <name type="scientific">Limnospira platensis NIES-46</name>
    <dbReference type="NCBI Taxonomy" id="1236695"/>
    <lineage>
        <taxon>Bacteria</taxon>
        <taxon>Bacillati</taxon>
        <taxon>Cyanobacteriota</taxon>
        <taxon>Cyanophyceae</taxon>
        <taxon>Oscillatoriophycideae</taxon>
        <taxon>Oscillatoriales</taxon>
        <taxon>Sirenicapillariaceae</taxon>
        <taxon>Limnospira</taxon>
    </lineage>
</organism>